<dbReference type="PANTHER" id="PTHR24320">
    <property type="entry name" value="RETINOL DEHYDROGENASE"/>
    <property type="match status" value="1"/>
</dbReference>
<evidence type="ECO:0000256" key="1">
    <source>
        <dbReference type="ARBA" id="ARBA00006484"/>
    </source>
</evidence>
<gene>
    <name evidence="4" type="ORF">DXG03_004925</name>
</gene>
<dbReference type="GO" id="GO:0016491">
    <property type="term" value="F:oxidoreductase activity"/>
    <property type="evidence" value="ECO:0007669"/>
    <property type="project" value="UniProtKB-KW"/>
</dbReference>
<evidence type="ECO:0008006" key="6">
    <source>
        <dbReference type="Google" id="ProtNLM"/>
    </source>
</evidence>
<organism evidence="4 5">
    <name type="scientific">Asterophora parasitica</name>
    <dbReference type="NCBI Taxonomy" id="117018"/>
    <lineage>
        <taxon>Eukaryota</taxon>
        <taxon>Fungi</taxon>
        <taxon>Dikarya</taxon>
        <taxon>Basidiomycota</taxon>
        <taxon>Agaricomycotina</taxon>
        <taxon>Agaricomycetes</taxon>
        <taxon>Agaricomycetidae</taxon>
        <taxon>Agaricales</taxon>
        <taxon>Tricholomatineae</taxon>
        <taxon>Lyophyllaceae</taxon>
        <taxon>Asterophora</taxon>
    </lineage>
</organism>
<dbReference type="SUPFAM" id="SSF51735">
    <property type="entry name" value="NAD(P)-binding Rossmann-fold domains"/>
    <property type="match status" value="1"/>
</dbReference>
<comment type="similarity">
    <text evidence="1">Belongs to the short-chain dehydrogenases/reductases (SDR) family.</text>
</comment>
<dbReference type="Pfam" id="PF00106">
    <property type="entry name" value="adh_short"/>
    <property type="match status" value="1"/>
</dbReference>
<reference evidence="4" key="1">
    <citation type="submission" date="2020-07" db="EMBL/GenBank/DDBJ databases">
        <authorList>
            <person name="Nieuwenhuis M."/>
            <person name="Van De Peppel L.J.J."/>
        </authorList>
    </citation>
    <scope>NUCLEOTIDE SEQUENCE</scope>
    <source>
        <strain evidence="4">AP01</strain>
        <tissue evidence="4">Mycelium</tissue>
    </source>
</reference>
<evidence type="ECO:0000256" key="3">
    <source>
        <dbReference type="ARBA" id="ARBA00023002"/>
    </source>
</evidence>
<name>A0A9P7GE27_9AGAR</name>
<comment type="caution">
    <text evidence="4">The sequence shown here is derived from an EMBL/GenBank/DDBJ whole genome shotgun (WGS) entry which is preliminary data.</text>
</comment>
<dbReference type="Proteomes" id="UP000775547">
    <property type="component" value="Unassembled WGS sequence"/>
</dbReference>
<sequence length="333" mass="36462">MGVLFSLYTETYPPASKFSVDDIPDLTGRVVIVTGANTDSRTRREQALLAHNAKVYIAARNQEKAEAAIKDLHEQTGNTAIFLKIDLADLPSIKAGAEEFLKKETDLHVLFNNGGVMLPPVEQVTAQGYDLQFGTNFLGHFYLTKLLLPALRAGAKSSADGKARVVNTSSSGHTAGSLDFNTFKDTPKRKKTASFSLYAQSKFANVVFSNELARRYADEGIVSTALNPGNLESELGRHVNPIVMKIVDFEERCFQSWVAYYPVPLGALTQLYAGTSAEGVDFSGKRIKIAGPLTQFIQYLIPWARIGTAIPATDDPELGKQLWTWAEEQVANV</sequence>
<reference evidence="4" key="2">
    <citation type="submission" date="2021-10" db="EMBL/GenBank/DDBJ databases">
        <title>Phylogenomics reveals ancestral predisposition of the termite-cultivated fungus Termitomyces towards a domesticated lifestyle.</title>
        <authorList>
            <person name="Auxier B."/>
            <person name="Grum-Grzhimaylo A."/>
            <person name="Cardenas M.E."/>
            <person name="Lodge J.D."/>
            <person name="Laessoe T."/>
            <person name="Pedersen O."/>
            <person name="Smith M.E."/>
            <person name="Kuyper T.W."/>
            <person name="Franco-Molano E.A."/>
            <person name="Baroni T.J."/>
            <person name="Aanen D.K."/>
        </authorList>
    </citation>
    <scope>NUCLEOTIDE SEQUENCE</scope>
    <source>
        <strain evidence="4">AP01</strain>
        <tissue evidence="4">Mycelium</tissue>
    </source>
</reference>
<keyword evidence="3" id="KW-0560">Oxidoreductase</keyword>
<protein>
    <recommendedName>
        <fullName evidence="6">NAD(P)-binding protein</fullName>
    </recommendedName>
</protein>
<dbReference type="PRINTS" id="PR00081">
    <property type="entry name" value="GDHRDH"/>
</dbReference>
<keyword evidence="5" id="KW-1185">Reference proteome</keyword>
<dbReference type="EMBL" id="JABCKV010000003">
    <property type="protein sequence ID" value="KAG5648353.1"/>
    <property type="molecule type" value="Genomic_DNA"/>
</dbReference>
<proteinExistence type="inferred from homology"/>
<dbReference type="InterPro" id="IPR002347">
    <property type="entry name" value="SDR_fam"/>
</dbReference>
<dbReference type="Gene3D" id="3.40.50.720">
    <property type="entry name" value="NAD(P)-binding Rossmann-like Domain"/>
    <property type="match status" value="1"/>
</dbReference>
<evidence type="ECO:0000313" key="5">
    <source>
        <dbReference type="Proteomes" id="UP000775547"/>
    </source>
</evidence>
<keyword evidence="2" id="KW-0521">NADP</keyword>
<accession>A0A9P7GE27</accession>
<evidence type="ECO:0000313" key="4">
    <source>
        <dbReference type="EMBL" id="KAG5648353.1"/>
    </source>
</evidence>
<evidence type="ECO:0000256" key="2">
    <source>
        <dbReference type="ARBA" id="ARBA00022857"/>
    </source>
</evidence>
<dbReference type="InterPro" id="IPR036291">
    <property type="entry name" value="NAD(P)-bd_dom_sf"/>
</dbReference>
<dbReference type="OrthoDB" id="191139at2759"/>
<dbReference type="PANTHER" id="PTHR24320:SF236">
    <property type="entry name" value="SHORT-CHAIN DEHYDROGENASE-RELATED"/>
    <property type="match status" value="1"/>
</dbReference>
<dbReference type="AlphaFoldDB" id="A0A9P7GE27"/>